<organism evidence="2 3">
    <name type="scientific">Flavobacterium gawalongense</name>
    <dbReference type="NCBI Taxonomy" id="2594432"/>
    <lineage>
        <taxon>Bacteria</taxon>
        <taxon>Pseudomonadati</taxon>
        <taxon>Bacteroidota</taxon>
        <taxon>Flavobacteriia</taxon>
        <taxon>Flavobacteriales</taxon>
        <taxon>Flavobacteriaceae</taxon>
        <taxon>Flavobacterium</taxon>
    </lineage>
</organism>
<dbReference type="AlphaFoldDB" id="A0A553BYT2"/>
<name>A0A553BYT2_9FLAO</name>
<sequence length="197" mass="21682">MRKIIVLSFITLDGVMQAPGGPEEDTSGGFKYGGWTASYGDEVFGKVLEKQMKPADLLLGRKTFEIFASYWPEHENGWPGINDVTKYVMSKTMKKSDWKNSVFLESLADIKKLKNSKGSDIQVWGSGKLIQTLLENDLVDELWLKIFPLTLGTGKKLFDNGTIPAAFTLIESLVTPTGVIIANYKRAGKVKTGTVGA</sequence>
<dbReference type="SUPFAM" id="SSF53597">
    <property type="entry name" value="Dihydrofolate reductase-like"/>
    <property type="match status" value="1"/>
</dbReference>
<feature type="domain" description="Bacterial bifunctional deaminase-reductase C-terminal" evidence="1">
    <location>
        <begin position="2"/>
        <end position="180"/>
    </location>
</feature>
<evidence type="ECO:0000259" key="1">
    <source>
        <dbReference type="Pfam" id="PF01872"/>
    </source>
</evidence>
<reference evidence="2 3" key="1">
    <citation type="submission" date="2019-07" db="EMBL/GenBank/DDBJ databases">
        <title>Novel species of Flavobacterium.</title>
        <authorList>
            <person name="Liu Q."/>
            <person name="Xin Y.-H."/>
        </authorList>
    </citation>
    <scope>NUCLEOTIDE SEQUENCE [LARGE SCALE GENOMIC DNA]</scope>
    <source>
        <strain evidence="2 3">GSR22</strain>
    </source>
</reference>
<comment type="caution">
    <text evidence="2">The sequence shown here is derived from an EMBL/GenBank/DDBJ whole genome shotgun (WGS) entry which is preliminary data.</text>
</comment>
<gene>
    <name evidence="2" type="ORF">FNW11_00810</name>
</gene>
<dbReference type="EMBL" id="VJZL01000001">
    <property type="protein sequence ID" value="TRX13437.1"/>
    <property type="molecule type" value="Genomic_DNA"/>
</dbReference>
<protein>
    <submittedName>
        <fullName evidence="2">Dihydrofolate reductase</fullName>
    </submittedName>
</protein>
<evidence type="ECO:0000313" key="3">
    <source>
        <dbReference type="Proteomes" id="UP000318669"/>
    </source>
</evidence>
<dbReference type="OrthoDB" id="195113at2"/>
<dbReference type="PANTHER" id="PTHR38011:SF2">
    <property type="entry name" value="BIFUNCTIONAL DEAMINASE-REDUCTASE DOMAIN PROTEIN"/>
    <property type="match status" value="1"/>
</dbReference>
<proteinExistence type="predicted"/>
<dbReference type="InterPro" id="IPR024072">
    <property type="entry name" value="DHFR-like_dom_sf"/>
</dbReference>
<dbReference type="Gene3D" id="3.40.430.10">
    <property type="entry name" value="Dihydrofolate Reductase, subunit A"/>
    <property type="match status" value="1"/>
</dbReference>
<dbReference type="PANTHER" id="PTHR38011">
    <property type="entry name" value="DIHYDROFOLATE REDUCTASE FAMILY PROTEIN (AFU_ORTHOLOGUE AFUA_8G06820)"/>
    <property type="match status" value="1"/>
</dbReference>
<dbReference type="InterPro" id="IPR002734">
    <property type="entry name" value="RibDG_C"/>
</dbReference>
<dbReference type="GO" id="GO:0009231">
    <property type="term" value="P:riboflavin biosynthetic process"/>
    <property type="evidence" value="ECO:0007669"/>
    <property type="project" value="InterPro"/>
</dbReference>
<dbReference type="Pfam" id="PF01872">
    <property type="entry name" value="RibD_C"/>
    <property type="match status" value="1"/>
</dbReference>
<dbReference type="GO" id="GO:0008703">
    <property type="term" value="F:5-amino-6-(5-phosphoribosylamino)uracil reductase activity"/>
    <property type="evidence" value="ECO:0007669"/>
    <property type="project" value="InterPro"/>
</dbReference>
<dbReference type="RefSeq" id="WP_144064399.1">
    <property type="nucleotide sequence ID" value="NZ_VJZL01000001.1"/>
</dbReference>
<dbReference type="Proteomes" id="UP000318669">
    <property type="component" value="Unassembled WGS sequence"/>
</dbReference>
<evidence type="ECO:0000313" key="2">
    <source>
        <dbReference type="EMBL" id="TRX13437.1"/>
    </source>
</evidence>
<dbReference type="InterPro" id="IPR050765">
    <property type="entry name" value="Riboflavin_Biosynth_HTPR"/>
</dbReference>
<accession>A0A553BYT2</accession>